<dbReference type="GO" id="GO:1902201">
    <property type="term" value="P:negative regulation of bacterial-type flagellum-dependent cell motility"/>
    <property type="evidence" value="ECO:0007669"/>
    <property type="project" value="TreeGrafter"/>
</dbReference>
<dbReference type="AlphaFoldDB" id="A0A4R4Y153"/>
<reference evidence="4 5" key="1">
    <citation type="submission" date="2019-03" db="EMBL/GenBank/DDBJ databases">
        <title>Draft genome sequences of novel Actinobacteria.</title>
        <authorList>
            <person name="Sahin N."/>
            <person name="Ay H."/>
            <person name="Saygin H."/>
        </authorList>
    </citation>
    <scope>NUCLEOTIDE SEQUENCE [LARGE SCALE GENOMIC DNA]</scope>
    <source>
        <strain evidence="4 5">7K502</strain>
    </source>
</reference>
<keyword evidence="2" id="KW-0812">Transmembrane</keyword>
<feature type="compositionally biased region" description="Basic and acidic residues" evidence="1">
    <location>
        <begin position="1"/>
        <end position="10"/>
    </location>
</feature>
<dbReference type="GO" id="GO:0043709">
    <property type="term" value="P:cell adhesion involved in single-species biofilm formation"/>
    <property type="evidence" value="ECO:0007669"/>
    <property type="project" value="TreeGrafter"/>
</dbReference>
<keyword evidence="2" id="KW-1133">Transmembrane helix</keyword>
<evidence type="ECO:0000313" key="5">
    <source>
        <dbReference type="Proteomes" id="UP000294947"/>
    </source>
</evidence>
<keyword evidence="2" id="KW-0472">Membrane</keyword>
<dbReference type="PANTHER" id="PTHR45138">
    <property type="entry name" value="REGULATORY COMPONENTS OF SENSORY TRANSDUCTION SYSTEM"/>
    <property type="match status" value="1"/>
</dbReference>
<proteinExistence type="predicted"/>
<dbReference type="SUPFAM" id="SSF55073">
    <property type="entry name" value="Nucleotide cyclase"/>
    <property type="match status" value="1"/>
</dbReference>
<feature type="transmembrane region" description="Helical" evidence="2">
    <location>
        <begin position="61"/>
        <end position="83"/>
    </location>
</feature>
<evidence type="ECO:0000256" key="2">
    <source>
        <dbReference type="SAM" id="Phobius"/>
    </source>
</evidence>
<dbReference type="CDD" id="cd01949">
    <property type="entry name" value="GGDEF"/>
    <property type="match status" value="1"/>
</dbReference>
<dbReference type="InterPro" id="IPR029787">
    <property type="entry name" value="Nucleotide_cyclase"/>
</dbReference>
<dbReference type="PROSITE" id="PS50887">
    <property type="entry name" value="GGDEF"/>
    <property type="match status" value="1"/>
</dbReference>
<comment type="caution">
    <text evidence="4">The sequence shown here is derived from an EMBL/GenBank/DDBJ whole genome shotgun (WGS) entry which is preliminary data.</text>
</comment>
<dbReference type="InterPro" id="IPR000160">
    <property type="entry name" value="GGDEF_dom"/>
</dbReference>
<dbReference type="NCBIfam" id="TIGR00254">
    <property type="entry name" value="GGDEF"/>
    <property type="match status" value="1"/>
</dbReference>
<feature type="transmembrane region" description="Helical" evidence="2">
    <location>
        <begin position="132"/>
        <end position="161"/>
    </location>
</feature>
<organism evidence="4 5">
    <name type="scientific">Saccharopolyspora elongata</name>
    <dbReference type="NCBI Taxonomy" id="2530387"/>
    <lineage>
        <taxon>Bacteria</taxon>
        <taxon>Bacillati</taxon>
        <taxon>Actinomycetota</taxon>
        <taxon>Actinomycetes</taxon>
        <taxon>Pseudonocardiales</taxon>
        <taxon>Pseudonocardiaceae</taxon>
        <taxon>Saccharopolyspora</taxon>
    </lineage>
</organism>
<evidence type="ECO:0000256" key="1">
    <source>
        <dbReference type="SAM" id="MobiDB-lite"/>
    </source>
</evidence>
<accession>A0A4R4Y153</accession>
<dbReference type="Pfam" id="PF00990">
    <property type="entry name" value="GGDEF"/>
    <property type="match status" value="1"/>
</dbReference>
<dbReference type="InterPro" id="IPR050469">
    <property type="entry name" value="Diguanylate_Cyclase"/>
</dbReference>
<dbReference type="GO" id="GO:0005886">
    <property type="term" value="C:plasma membrane"/>
    <property type="evidence" value="ECO:0007669"/>
    <property type="project" value="TreeGrafter"/>
</dbReference>
<sequence>MTLTNHDFRTRTLHSPPLDGRDSRGLRGRITATLPGLSSLIYRHSDGRRHHRGKGQALPPLAWAWIAAGHLLAAGVSMAAVAVEDYTIWEWARSGLLGLCAFVHVGLTLEAEERRRGAAAAGGRQHVDQTSLWTFVGALVLPIPAALVLLVLVRAAVFLIARRPAVNFLFSSASIAVSMLAAHTLAVLTPLRDHLTGRQPWPVGGGLAVAIAVLGGAALAYYLVQAILVGVVVGLATKDWSPARVLGDRGTNRLALGTLLGACLVAVTQSITPWLIVLAVPIAVASTRDKQRLQLTEAEREGFRHDALHDGLTRLPVRRGFDPLGMLALDVDRDRGASTALLIIDIDRFKVFNERVGHLGGDRVLVGIADVLRSVTRHGDLVCRRGGSGGDETMVLLPGADRDEAASVAERIRAEVERARIEVSSPAGGHTLVLGADVPGPTVSIGVALAPCHGSTIGELEHYADKLLRQAKLSGRNQVVLDAVLDTKERHTEAQVARA</sequence>
<gene>
    <name evidence="4" type="ORF">E1288_39895</name>
</gene>
<feature type="transmembrane region" description="Helical" evidence="2">
    <location>
        <begin position="203"/>
        <end position="236"/>
    </location>
</feature>
<name>A0A4R4Y153_9PSEU</name>
<feature type="transmembrane region" description="Helical" evidence="2">
    <location>
        <begin position="167"/>
        <end position="191"/>
    </location>
</feature>
<dbReference type="Proteomes" id="UP000294947">
    <property type="component" value="Unassembled WGS sequence"/>
</dbReference>
<feature type="transmembrane region" description="Helical" evidence="2">
    <location>
        <begin position="256"/>
        <end position="284"/>
    </location>
</feature>
<keyword evidence="5" id="KW-1185">Reference proteome</keyword>
<dbReference type="SMART" id="SM00267">
    <property type="entry name" value="GGDEF"/>
    <property type="match status" value="1"/>
</dbReference>
<feature type="region of interest" description="Disordered" evidence="1">
    <location>
        <begin position="1"/>
        <end position="25"/>
    </location>
</feature>
<dbReference type="OrthoDB" id="23692at2"/>
<dbReference type="Gene3D" id="3.30.70.270">
    <property type="match status" value="1"/>
</dbReference>
<dbReference type="GO" id="GO:0052621">
    <property type="term" value="F:diguanylate cyclase activity"/>
    <property type="evidence" value="ECO:0007669"/>
    <property type="project" value="TreeGrafter"/>
</dbReference>
<evidence type="ECO:0000259" key="3">
    <source>
        <dbReference type="PROSITE" id="PS50887"/>
    </source>
</evidence>
<feature type="domain" description="GGDEF" evidence="3">
    <location>
        <begin position="337"/>
        <end position="484"/>
    </location>
</feature>
<dbReference type="EMBL" id="SMKW01000092">
    <property type="protein sequence ID" value="TDD37773.1"/>
    <property type="molecule type" value="Genomic_DNA"/>
</dbReference>
<dbReference type="InterPro" id="IPR043128">
    <property type="entry name" value="Rev_trsase/Diguanyl_cyclase"/>
</dbReference>
<evidence type="ECO:0000313" key="4">
    <source>
        <dbReference type="EMBL" id="TDD37773.1"/>
    </source>
</evidence>
<dbReference type="PANTHER" id="PTHR45138:SF9">
    <property type="entry name" value="DIGUANYLATE CYCLASE DGCM-RELATED"/>
    <property type="match status" value="1"/>
</dbReference>
<protein>
    <submittedName>
        <fullName evidence="4">GGDEF domain-containing protein</fullName>
    </submittedName>
</protein>